<evidence type="ECO:0000313" key="3">
    <source>
        <dbReference type="EMBL" id="CAG5099042.1"/>
    </source>
</evidence>
<accession>A0ABN7SMN4</accession>
<dbReference type="Proteomes" id="UP001158576">
    <property type="component" value="Chromosome XSR"/>
</dbReference>
<feature type="region of interest" description="Disordered" evidence="2">
    <location>
        <begin position="204"/>
        <end position="225"/>
    </location>
</feature>
<evidence type="ECO:0000313" key="4">
    <source>
        <dbReference type="Proteomes" id="UP001158576"/>
    </source>
</evidence>
<keyword evidence="4" id="KW-1185">Reference proteome</keyword>
<gene>
    <name evidence="3" type="ORF">OKIOD_LOCUS7756</name>
</gene>
<organism evidence="3 4">
    <name type="scientific">Oikopleura dioica</name>
    <name type="common">Tunicate</name>
    <dbReference type="NCBI Taxonomy" id="34765"/>
    <lineage>
        <taxon>Eukaryota</taxon>
        <taxon>Metazoa</taxon>
        <taxon>Chordata</taxon>
        <taxon>Tunicata</taxon>
        <taxon>Appendicularia</taxon>
        <taxon>Copelata</taxon>
        <taxon>Oikopleuridae</taxon>
        <taxon>Oikopleura</taxon>
    </lineage>
</organism>
<sequence>MAENEDGLCDISELQISLDSLRPDENVESTPVGSPREISPNAKVVRTLQFTDTESLSRVNSIESKLSSVLALEPSSLKQQFDELVFEMPESKDSETLEKLAHAEHKIIELQQQILKLEQSLFLVNQNCAKKNQVLKSATNMLSAAKSIFLDENEKNQSKIIQQDNGLKEMMEILTELENDYASLKIEKENLEFKLNEVTVERQHLQEQHEEGKTERANIEKDNKDLTQQLDTLRKESTEERSSLNQKIANLKKLLESERSKVANFERCNKEAQKKTAAVQHQFELLKFQTDQAKSAREQHLKATQIEKEKISKVKAELEAKVRDFENELKTARSEKCELDHSLDKCKKELKQSNELNEQLQNKIKEEKSAKGAELQKQEAYHAALIQKRLAESTARHSQAEEALQNEFHGKELQLRAEIDALRRAHIQELEDVKKSMREAVNQQMKQFLQNHYTQGLNAIGVSDPRMNDVNMMDISPMPSIPQMQSTPDIRRRSSSPLMRPGNVPSLPDMSRIDIPQDDSPKSALSERELMLRSMLQKVLASQAPEEHARKPVAAGDMLKTNSNPNLKSQLHTLLRSETLSQKERKSVEKFCKILDSK</sequence>
<feature type="coiled-coil region" evidence="1">
    <location>
        <begin position="301"/>
        <end position="377"/>
    </location>
</feature>
<name>A0ABN7SMN4_OIKDI</name>
<evidence type="ECO:0000256" key="1">
    <source>
        <dbReference type="SAM" id="Coils"/>
    </source>
</evidence>
<proteinExistence type="predicted"/>
<reference evidence="3 4" key="1">
    <citation type="submission" date="2021-04" db="EMBL/GenBank/DDBJ databases">
        <authorList>
            <person name="Bliznina A."/>
        </authorList>
    </citation>
    <scope>NUCLEOTIDE SEQUENCE [LARGE SCALE GENOMIC DNA]</scope>
</reference>
<dbReference type="EMBL" id="OU015569">
    <property type="protein sequence ID" value="CAG5099042.1"/>
    <property type="molecule type" value="Genomic_DNA"/>
</dbReference>
<keyword evidence="1" id="KW-0175">Coiled coil</keyword>
<evidence type="ECO:0000256" key="2">
    <source>
        <dbReference type="SAM" id="MobiDB-lite"/>
    </source>
</evidence>
<protein>
    <submittedName>
        <fullName evidence="3">Oidioi.mRNA.OKI2018_I69.XSR.g16198.t1.cds</fullName>
    </submittedName>
</protein>
<feature type="region of interest" description="Disordered" evidence="2">
    <location>
        <begin position="478"/>
        <end position="523"/>
    </location>
</feature>
<feature type="region of interest" description="Disordered" evidence="2">
    <location>
        <begin position="542"/>
        <end position="567"/>
    </location>
</feature>